<gene>
    <name evidence="4" type="ORF">FHS39_003015</name>
</gene>
<evidence type="ECO:0000256" key="3">
    <source>
        <dbReference type="SAM" id="Phobius"/>
    </source>
</evidence>
<feature type="transmembrane region" description="Helical" evidence="3">
    <location>
        <begin position="12"/>
        <end position="31"/>
    </location>
</feature>
<dbReference type="PANTHER" id="PTHR15462">
    <property type="entry name" value="SERINE PROTEASE"/>
    <property type="match status" value="1"/>
</dbReference>
<dbReference type="AlphaFoldDB" id="A0A7W7LQQ0"/>
<dbReference type="InterPro" id="IPR050966">
    <property type="entry name" value="Glutamyl_endopeptidase"/>
</dbReference>
<dbReference type="RefSeq" id="WP_184349835.1">
    <property type="nucleotide sequence ID" value="NZ_JACHJH010000004.1"/>
</dbReference>
<dbReference type="InterPro" id="IPR009003">
    <property type="entry name" value="Peptidase_S1_PA"/>
</dbReference>
<keyword evidence="3" id="KW-1133">Transmembrane helix</keyword>
<dbReference type="Proteomes" id="UP000556084">
    <property type="component" value="Unassembled WGS sequence"/>
</dbReference>
<proteinExistence type="predicted"/>
<feature type="region of interest" description="Disordered" evidence="2">
    <location>
        <begin position="72"/>
        <end position="102"/>
    </location>
</feature>
<evidence type="ECO:0000313" key="5">
    <source>
        <dbReference type="Proteomes" id="UP000556084"/>
    </source>
</evidence>
<dbReference type="SUPFAM" id="SSF50494">
    <property type="entry name" value="Trypsin-like serine proteases"/>
    <property type="match status" value="1"/>
</dbReference>
<organism evidence="4 5">
    <name type="scientific">Streptomyces olivoverticillatus</name>
    <dbReference type="NCBI Taxonomy" id="66427"/>
    <lineage>
        <taxon>Bacteria</taxon>
        <taxon>Bacillati</taxon>
        <taxon>Actinomycetota</taxon>
        <taxon>Actinomycetes</taxon>
        <taxon>Kitasatosporales</taxon>
        <taxon>Streptomycetaceae</taxon>
        <taxon>Streptomyces</taxon>
    </lineage>
</organism>
<name>A0A7W7LQQ0_9ACTN</name>
<keyword evidence="1" id="KW-0732">Signal</keyword>
<evidence type="ECO:0000313" key="4">
    <source>
        <dbReference type="EMBL" id="MBB4893981.1"/>
    </source>
</evidence>
<evidence type="ECO:0000256" key="2">
    <source>
        <dbReference type="SAM" id="MobiDB-lite"/>
    </source>
</evidence>
<comment type="caution">
    <text evidence="4">The sequence shown here is derived from an EMBL/GenBank/DDBJ whole genome shotgun (WGS) entry which is preliminary data.</text>
</comment>
<sequence length="313" mass="31858">MRLKATGAGPAGYTALVAVVLALAVAGLLVAGRGLDSDGLLADGDASGHYKEPARAGDAAADAMRSVVHSAPPKPLEAAQTDAAAGTRTDGLTPSKPLVASDMPSSPAVGPLFYTGQGEVGHGCTASVVHSDRGDLIATAAHCVHQGGFRTDITFVPGYHDGVAPYGVWVPTAVDIDPAWAEDRDPDHDVAFLRVRPVDGSGPIERVTGAERIRFGAPARQPVRVLGYPSGAERTVGCQNSTVAESATQLRFDCAGLPNGTSGSPFLADVDATTGLGTLVGVLGGKDEGGDDETSYAAYFGAAAEHLYRRATG</sequence>
<dbReference type="Pfam" id="PF13365">
    <property type="entry name" value="Trypsin_2"/>
    <property type="match status" value="1"/>
</dbReference>
<dbReference type="Gene3D" id="2.40.10.10">
    <property type="entry name" value="Trypsin-like serine proteases"/>
    <property type="match status" value="2"/>
</dbReference>
<dbReference type="EMBL" id="JACHJH010000004">
    <property type="protein sequence ID" value="MBB4893981.1"/>
    <property type="molecule type" value="Genomic_DNA"/>
</dbReference>
<accession>A0A7W7LQQ0</accession>
<dbReference type="InterPro" id="IPR043504">
    <property type="entry name" value="Peptidase_S1_PA_chymotrypsin"/>
</dbReference>
<evidence type="ECO:0000256" key="1">
    <source>
        <dbReference type="ARBA" id="ARBA00022729"/>
    </source>
</evidence>
<protein>
    <submittedName>
        <fullName evidence="4">V8-like Glu-specific endopeptidase</fullName>
    </submittedName>
</protein>
<keyword evidence="3" id="KW-0472">Membrane</keyword>
<keyword evidence="3" id="KW-0812">Transmembrane</keyword>
<keyword evidence="5" id="KW-1185">Reference proteome</keyword>
<reference evidence="4 5" key="1">
    <citation type="submission" date="2020-08" db="EMBL/GenBank/DDBJ databases">
        <title>Genomic Encyclopedia of Type Strains, Phase III (KMG-III): the genomes of soil and plant-associated and newly described type strains.</title>
        <authorList>
            <person name="Whitman W."/>
        </authorList>
    </citation>
    <scope>NUCLEOTIDE SEQUENCE [LARGE SCALE GENOMIC DNA]</scope>
    <source>
        <strain evidence="4 5">CECT 3266</strain>
    </source>
</reference>